<dbReference type="EMBL" id="CP011102">
    <property type="protein sequence ID" value="AQY51551.1"/>
    <property type="molecule type" value="Genomic_DNA"/>
</dbReference>
<evidence type="ECO:0000256" key="1">
    <source>
        <dbReference type="SAM" id="Phobius"/>
    </source>
</evidence>
<protein>
    <submittedName>
        <fullName evidence="2">Uncharacterized protein</fullName>
    </submittedName>
</protein>
<dbReference type="Proteomes" id="UP000223060">
    <property type="component" value="Chromosome"/>
</dbReference>
<dbReference type="AlphaFoldDB" id="A0A1S7FVU7"/>
<name>A0A1S7FVU7_9LIST</name>
<proteinExistence type="predicted"/>
<evidence type="ECO:0000313" key="2">
    <source>
        <dbReference type="EMBL" id="AQY51551.1"/>
    </source>
</evidence>
<accession>A0A1S7FVU7</accession>
<organism evidence="2 3">
    <name type="scientific">Listeria weihenstephanensis</name>
    <dbReference type="NCBI Taxonomy" id="1006155"/>
    <lineage>
        <taxon>Bacteria</taxon>
        <taxon>Bacillati</taxon>
        <taxon>Bacillota</taxon>
        <taxon>Bacilli</taxon>
        <taxon>Bacillales</taxon>
        <taxon>Listeriaceae</taxon>
        <taxon>Listeria</taxon>
    </lineage>
</organism>
<keyword evidence="1" id="KW-1133">Transmembrane helix</keyword>
<gene>
    <name evidence="2" type="ORF">UE46_11235</name>
</gene>
<evidence type="ECO:0000313" key="3">
    <source>
        <dbReference type="Proteomes" id="UP000223060"/>
    </source>
</evidence>
<sequence>MKHSDLKILIEKYRAENSNGNDAITLLIDLCRGCLETNVKRAQFSITILTTLMMAIVAGFFGLQLFQYTLHEYDLKTKQEYLINYMDTPDEKSAEYAETLNQYNDTIELAQRGIKQSEQAIYMTIAIYFIIISIILVTYCYYNCSLKKKLFYLSKEKLASIEE</sequence>
<keyword evidence="1" id="KW-0812">Transmembrane</keyword>
<feature type="transmembrane region" description="Helical" evidence="1">
    <location>
        <begin position="120"/>
        <end position="142"/>
    </location>
</feature>
<reference evidence="3" key="1">
    <citation type="submission" date="2015-03" db="EMBL/GenBank/DDBJ databases">
        <authorList>
            <person name="Ferrari E."/>
            <person name="Walter M.C."/>
            <person name="Huptas C."/>
            <person name="Scherer S."/>
            <person name="Mueller-Herbst S."/>
        </authorList>
    </citation>
    <scope>NUCLEOTIDE SEQUENCE [LARGE SCALE GENOMIC DNA]</scope>
    <source>
        <strain evidence="3">LWP01</strain>
    </source>
</reference>
<dbReference type="RefSeq" id="WP_036059515.1">
    <property type="nucleotide sequence ID" value="NZ_CP011102.1"/>
</dbReference>
<keyword evidence="3" id="KW-1185">Reference proteome</keyword>
<keyword evidence="1" id="KW-0472">Membrane</keyword>
<dbReference type="KEGG" id="lwi:UE46_11235"/>
<feature type="transmembrane region" description="Helical" evidence="1">
    <location>
        <begin position="46"/>
        <end position="66"/>
    </location>
</feature>